<dbReference type="RefSeq" id="WP_021006935.1">
    <property type="nucleotide sequence ID" value="NC_022247.1"/>
</dbReference>
<gene>
    <name evidence="1" type="ORF">VAPA_1c23250</name>
</gene>
<dbReference type="EMBL" id="CP003911">
    <property type="protein sequence ID" value="AGU49427.1"/>
    <property type="molecule type" value="Genomic_DNA"/>
</dbReference>
<evidence type="ECO:0000313" key="2">
    <source>
        <dbReference type="Proteomes" id="UP000016223"/>
    </source>
</evidence>
<organism evidence="1 2">
    <name type="scientific">Variovorax paradoxus B4</name>
    <dbReference type="NCBI Taxonomy" id="1246301"/>
    <lineage>
        <taxon>Bacteria</taxon>
        <taxon>Pseudomonadati</taxon>
        <taxon>Pseudomonadota</taxon>
        <taxon>Betaproteobacteria</taxon>
        <taxon>Burkholderiales</taxon>
        <taxon>Comamonadaceae</taxon>
        <taxon>Variovorax</taxon>
    </lineage>
</organism>
<dbReference type="OrthoDB" id="6091628at2"/>
<reference evidence="1 2" key="1">
    <citation type="submission" date="2012-10" db="EMBL/GenBank/DDBJ databases">
        <title>Genome sequence of Variovorax paradoxus B4.</title>
        <authorList>
            <person name="Schuldes J."/>
            <person name="Brandt U."/>
            <person name="Hiessl S."/>
            <person name="Wuebbeler J.H."/>
            <person name="Thuermer A."/>
            <person name="Steinbuechel A."/>
            <person name="Daniel R."/>
        </authorList>
    </citation>
    <scope>NUCLEOTIDE SEQUENCE [LARGE SCALE GENOMIC DNA]</scope>
    <source>
        <strain evidence="1 2">B4</strain>
    </source>
</reference>
<dbReference type="Proteomes" id="UP000016223">
    <property type="component" value="Chromosome 1"/>
</dbReference>
<dbReference type="PATRIC" id="fig|1246301.3.peg.2354"/>
<dbReference type="HOGENOM" id="CLU_006968_1_0_4"/>
<name>T1X915_VARPD</name>
<evidence type="ECO:0000313" key="1">
    <source>
        <dbReference type="EMBL" id="AGU49427.1"/>
    </source>
</evidence>
<sequence>MATQLKLAAEDVRQLTYGKRFLAADRAQLDVREISTWDKYLLREHRLLVPMNVQALYVQPGSAEPMVRLPMLVAGPTGKGVEDPEDGMPDPFAAGTPRPAGVHLHWAMPDALLRGTLATRADGAANRLALPVLPDRWVVLRILLPRGSKNAVTTGWVLEADRAIAVPLGSWTEGGSKSAVPAGETIERGRLTGTVGGSISWSGVYDAVLNRFAFHDTLADVAALAPQGVDEDCAAYVVAGWWSDPALDPLDKARSSNSLDELLARLRWGLLYEWGDEKWTQEQDRAQFELRKALGLTTEERWSSKRPLDIPAPVKRTGVAAAAAAVAAPAPAYTPIDKTFVEVQMLTAASTFSADAGRRFVAPPWHLRSSLLHGAIYGVPVAGTAPVDRRPSAGTLRVAIGQHEDEMLAALSAAPQATPEQRRASERLLTAFTAQKINRLGSPDGLVELEEHEHAAAFTSVPGGIDGDDRYMQRVQTGGAGGMAVGKYRGQRATANVEAVKKGLGEGAPRAAQAVGGTTVYSSKSKPTLINASAARVNDIARSRVGEVLAPTESRIVKRPAARFAFPDEPMVAIRGASRSLRHGNDGRGSAAGTLTCRWPTHVIQEISGVIAKDRFVRSLGNGSVPSEALTLAREAVLHDPYHDDWIADAVAPSAAGRTGIFNRLKAESVLRFGVDGTYDGATAFLGSAAAPKTARAARAGAAAAAQRPIEPGVQQHQRMVADETRKLSLYKGADPDLVGVTTWAQPWIPMWLEWELQVEGIDPPTLEAWHLGAVDLETQGTAGQGAGTVLRGRALLTTGAAHTLHRAISDWLTAEDKLDAIHAGQVDEATEAAYQTLDAAVDKLDVVTAALDGMRTQLLGLAVTDGLRRPASGGGIANPAPIAPPHMLLAGALTLTRARLLDAFGRTLDVPVGQVAVPMRSALPARPNALAVAPRLMRPARWQFKLVDAKTEVGTVGVDARVDQIDTTLQVNPVAGFVMPDHLDESLELFSVDGSPIGELLHEPVSGGVMWEIAAGREGPADSGPLYGLAPAQQALGRFASGLVAADAAARAGAPLAPDSGQETALSALLRAIDTTLWTVDSFAALGSEHVAGLVGRPIAVVRAQLKLELRPPDDIDLSDAQRAEEWVDAEREAARHAFPVRIGEVTRSDDGVLGFFVDDDYAHFRLVDKAIAGTAAEAGRSRGQLGLYASVTGMPPRTSITHPYIAGTDDADTLMLHIGQSVTLTIFMHPAGKATLTSGVLPRKALQLARDWVGPGLATIAPSLRTGPVMVETDLDKEGQVRLPKVSVFGKDQNFLWRDTPATWRTDAILAATQTALLPDTPAELREGWIRVAPDAPKEGQP</sequence>
<protein>
    <submittedName>
        <fullName evidence="1">Uncharacterized protein</fullName>
    </submittedName>
</protein>
<proteinExistence type="predicted"/>
<dbReference type="KEGG" id="vpd:VAPA_1c23250"/>
<accession>T1X915</accession>